<comment type="caution">
    <text evidence="3">The sequence shown here is derived from an EMBL/GenBank/DDBJ whole genome shotgun (WGS) entry which is preliminary data.</text>
</comment>
<dbReference type="EMBL" id="CAXDID020000051">
    <property type="protein sequence ID" value="CAL6005521.1"/>
    <property type="molecule type" value="Genomic_DNA"/>
</dbReference>
<reference evidence="3 4" key="1">
    <citation type="submission" date="2024-07" db="EMBL/GenBank/DDBJ databases">
        <authorList>
            <person name="Akdeniz Z."/>
        </authorList>
    </citation>
    <scope>NUCLEOTIDE SEQUENCE [LARGE SCALE GENOMIC DNA]</scope>
</reference>
<evidence type="ECO:0000313" key="2">
    <source>
        <dbReference type="EMBL" id="CAL6005521.1"/>
    </source>
</evidence>
<feature type="compositionally biased region" description="Polar residues" evidence="1">
    <location>
        <begin position="55"/>
        <end position="77"/>
    </location>
</feature>
<sequence length="142" mass="16470">MFSGKRQEKYNQQNQTYKKLIKQRNLVVFQQMTTNSNAGTQNSSIRPEKKKPRQKSQIQIQAKTQTQVTKNTDNTQTNQGAINVQCNELEDIIQNYAEDHVNMKITQDYKNIINLMIIISPSTSEISYLRIIVKNSGKKYNL</sequence>
<organism evidence="3 4">
    <name type="scientific">Hexamita inflata</name>
    <dbReference type="NCBI Taxonomy" id="28002"/>
    <lineage>
        <taxon>Eukaryota</taxon>
        <taxon>Metamonada</taxon>
        <taxon>Diplomonadida</taxon>
        <taxon>Hexamitidae</taxon>
        <taxon>Hexamitinae</taxon>
        <taxon>Hexamita</taxon>
    </lineage>
</organism>
<feature type="compositionally biased region" description="Polar residues" evidence="1">
    <location>
        <begin position="33"/>
        <end position="45"/>
    </location>
</feature>
<protein>
    <submittedName>
        <fullName evidence="3">Hypothetical_protein</fullName>
    </submittedName>
</protein>
<gene>
    <name evidence="2" type="ORF">HINF_LOCUS19447</name>
    <name evidence="3" type="ORF">HINF_LOCUS19451</name>
</gene>
<proteinExistence type="predicted"/>
<feature type="region of interest" description="Disordered" evidence="1">
    <location>
        <begin position="33"/>
        <end position="77"/>
    </location>
</feature>
<dbReference type="Proteomes" id="UP001642409">
    <property type="component" value="Unassembled WGS sequence"/>
</dbReference>
<evidence type="ECO:0000256" key="1">
    <source>
        <dbReference type="SAM" id="MobiDB-lite"/>
    </source>
</evidence>
<dbReference type="EMBL" id="CAXDID020000051">
    <property type="protein sequence ID" value="CAL6005525.1"/>
    <property type="molecule type" value="Genomic_DNA"/>
</dbReference>
<evidence type="ECO:0000313" key="4">
    <source>
        <dbReference type="Proteomes" id="UP001642409"/>
    </source>
</evidence>
<keyword evidence="4" id="KW-1185">Reference proteome</keyword>
<evidence type="ECO:0000313" key="3">
    <source>
        <dbReference type="EMBL" id="CAL6005525.1"/>
    </source>
</evidence>
<accession>A0ABP1I227</accession>
<name>A0ABP1I227_9EUKA</name>